<dbReference type="InterPro" id="IPR010994">
    <property type="entry name" value="RuvA_2-like"/>
</dbReference>
<proteinExistence type="predicted"/>
<comment type="caution">
    <text evidence="2">The sequence shown here is derived from an EMBL/GenBank/DDBJ whole genome shotgun (WGS) entry which is preliminary data.</text>
</comment>
<dbReference type="SUPFAM" id="SSF47781">
    <property type="entry name" value="RuvA domain 2-like"/>
    <property type="match status" value="1"/>
</dbReference>
<name>A0ABV6YX32_UNCC1</name>
<sequence>MKKYLSHQRIFSLWSISILLLFVGGSLYAQSLVNINIASIAELDSLPGISENVARAIVEYRSANGPFSSPAQIQKVKGVGKKIYEKIQDLITVEASAPAAVVTEQAASGPEAAEFNRKLAAHEQKIRAQVMDEIRGKKLKADEILAQFNHEPTIFEVQKAAIAHAKIYAKDINRWRRNIHIQAIIPETKFRVDYYTRENSTEKMNQNIDFRDEPDRYIMGPDEYTYYNYDYDYVKYQLQFGWDLDEVIFHRDELRVRSESEDLVDFRTKVVEDITKLYFDRRRLQVNLILTPEVDMRVKLEKELRIQELTALIDTLTGGYFLKKIEEHKSTAR</sequence>
<protein>
    <submittedName>
        <fullName evidence="2">ComEA family DNA-binding protein</fullName>
    </submittedName>
</protein>
<evidence type="ECO:0000259" key="1">
    <source>
        <dbReference type="SMART" id="SM00278"/>
    </source>
</evidence>
<dbReference type="Gene3D" id="1.10.150.280">
    <property type="entry name" value="AF1531-like domain"/>
    <property type="match status" value="1"/>
</dbReference>
<dbReference type="InterPro" id="IPR051675">
    <property type="entry name" value="Endo/Exo/Phosphatase_dom_1"/>
</dbReference>
<keyword evidence="2" id="KW-0238">DNA-binding</keyword>
<accession>A0ABV6YX32</accession>
<dbReference type="GO" id="GO:0003677">
    <property type="term" value="F:DNA binding"/>
    <property type="evidence" value="ECO:0007669"/>
    <property type="project" value="UniProtKB-KW"/>
</dbReference>
<dbReference type="InterPro" id="IPR004509">
    <property type="entry name" value="Competence_ComEA_HhH"/>
</dbReference>
<evidence type="ECO:0000313" key="3">
    <source>
        <dbReference type="Proteomes" id="UP001594351"/>
    </source>
</evidence>
<reference evidence="2 3" key="1">
    <citation type="submission" date="2024-09" db="EMBL/GenBank/DDBJ databases">
        <title>Laminarin stimulates single cell rates of sulfate reduction while oxygen inhibits transcriptomic activity in coastal marine sediment.</title>
        <authorList>
            <person name="Lindsay M."/>
            <person name="Orcutt B."/>
            <person name="Emerson D."/>
            <person name="Stepanauskas R."/>
            <person name="D'Angelo T."/>
        </authorList>
    </citation>
    <scope>NUCLEOTIDE SEQUENCE [LARGE SCALE GENOMIC DNA]</scope>
    <source>
        <strain evidence="2">SAG AM-311-K15</strain>
    </source>
</reference>
<dbReference type="Proteomes" id="UP001594351">
    <property type="component" value="Unassembled WGS sequence"/>
</dbReference>
<dbReference type="SMART" id="SM00278">
    <property type="entry name" value="HhH1"/>
    <property type="match status" value="2"/>
</dbReference>
<gene>
    <name evidence="2" type="ORF">ACFL27_11265</name>
</gene>
<feature type="domain" description="Helix-hairpin-helix DNA-binding motif class 1" evidence="1">
    <location>
        <begin position="71"/>
        <end position="90"/>
    </location>
</feature>
<dbReference type="InterPro" id="IPR003583">
    <property type="entry name" value="Hlx-hairpin-Hlx_DNA-bd_motif"/>
</dbReference>
<organism evidence="2 3">
    <name type="scientific">candidate division CSSED10-310 bacterium</name>
    <dbReference type="NCBI Taxonomy" id="2855610"/>
    <lineage>
        <taxon>Bacteria</taxon>
        <taxon>Bacteria division CSSED10-310</taxon>
    </lineage>
</organism>
<dbReference type="EMBL" id="JBHPBY010000122">
    <property type="protein sequence ID" value="MFC1850762.1"/>
    <property type="molecule type" value="Genomic_DNA"/>
</dbReference>
<dbReference type="PANTHER" id="PTHR21180:SF32">
    <property type="entry name" value="ENDONUCLEASE_EXONUCLEASE_PHOSPHATASE FAMILY DOMAIN-CONTAINING PROTEIN 1"/>
    <property type="match status" value="1"/>
</dbReference>
<dbReference type="NCBIfam" id="TIGR00426">
    <property type="entry name" value="competence protein ComEA helix-hairpin-helix repeat region"/>
    <property type="match status" value="1"/>
</dbReference>
<dbReference type="Pfam" id="PF12836">
    <property type="entry name" value="HHH_3"/>
    <property type="match status" value="1"/>
</dbReference>
<evidence type="ECO:0000313" key="2">
    <source>
        <dbReference type="EMBL" id="MFC1850762.1"/>
    </source>
</evidence>
<dbReference type="PANTHER" id="PTHR21180">
    <property type="entry name" value="ENDONUCLEASE/EXONUCLEASE/PHOSPHATASE FAMILY DOMAIN-CONTAINING PROTEIN 1"/>
    <property type="match status" value="1"/>
</dbReference>
<keyword evidence="3" id="KW-1185">Reference proteome</keyword>
<feature type="domain" description="Helix-hairpin-helix DNA-binding motif class 1" evidence="1">
    <location>
        <begin position="41"/>
        <end position="60"/>
    </location>
</feature>